<feature type="compositionally biased region" description="Basic and acidic residues" evidence="3">
    <location>
        <begin position="398"/>
        <end position="428"/>
    </location>
</feature>
<dbReference type="GO" id="GO:0005829">
    <property type="term" value="C:cytosol"/>
    <property type="evidence" value="ECO:0007669"/>
    <property type="project" value="TreeGrafter"/>
</dbReference>
<dbReference type="GO" id="GO:0042274">
    <property type="term" value="P:ribosomal small subunit biogenesis"/>
    <property type="evidence" value="ECO:0007669"/>
    <property type="project" value="InterPro"/>
</dbReference>
<proteinExistence type="inferred from homology"/>
<dbReference type="GO" id="GO:0030688">
    <property type="term" value="C:preribosome, small subunit precursor"/>
    <property type="evidence" value="ECO:0007669"/>
    <property type="project" value="TreeGrafter"/>
</dbReference>
<sequence length="457" mass="52813">MGKTRRRIDKKNAITFKIVSRSQKDPLIADESAPQHVWVECGPSKQDKSDVESRKAEQRKFGIYFDDDYDYLQHLKGVRQVDTEWQKLCGSTSKKSEKKVMLPSSLFASGVEEEEGMLNKAALPVGPQPDWDPDIVAAMDEDFDFDDPQNIIDDDFVNQAMEGNSDSPHESDEGEATEDEEDEEEEDEESDVISFHNDRESDEFSFEKEERKSHFTNYSMTSSVIRRNEKLKLLDERFETLYEKEYADDTAIGALDLENIEGTINVNESALIKKLIAEKEAEKAKDELELNHEKVAHLSCTEEGSEYIEINEDTGKNNKDRFDCESILSTYSNLYNHPKLIKEDRKLKIDPKTGIPVGVFDKAVLSKKNLKQFESEQKRDDLDDCRSLRSSIISEMSVRPKNETPEERKARKEALKEYKRERREEKKANKTAFKLESQRQNKEVLNLRNRLKAVKLV</sequence>
<comment type="similarity">
    <text evidence="1">Belongs to the LTV1 family.</text>
</comment>
<dbReference type="GO" id="GO:0000056">
    <property type="term" value="P:ribosomal small subunit export from nucleus"/>
    <property type="evidence" value="ECO:0007669"/>
    <property type="project" value="TreeGrafter"/>
</dbReference>
<evidence type="ECO:0000313" key="4">
    <source>
        <dbReference type="EMBL" id="RWS16900.1"/>
    </source>
</evidence>
<evidence type="ECO:0000256" key="2">
    <source>
        <dbReference type="ARBA" id="ARBA00021561"/>
    </source>
</evidence>
<evidence type="ECO:0000256" key="1">
    <source>
        <dbReference type="ARBA" id="ARBA00009078"/>
    </source>
</evidence>
<dbReference type="InterPro" id="IPR007307">
    <property type="entry name" value="Ltv1"/>
</dbReference>
<protein>
    <recommendedName>
        <fullName evidence="2">Protein LTV1 homolog</fullName>
    </recommendedName>
</protein>
<dbReference type="GO" id="GO:0005634">
    <property type="term" value="C:nucleus"/>
    <property type="evidence" value="ECO:0007669"/>
    <property type="project" value="TreeGrafter"/>
</dbReference>
<dbReference type="AlphaFoldDB" id="A0A443RNQ4"/>
<reference evidence="4 5" key="1">
    <citation type="journal article" date="2018" name="Gigascience">
        <title>Genomes of trombidid mites reveal novel predicted allergens and laterally-transferred genes associated with secondary metabolism.</title>
        <authorList>
            <person name="Dong X."/>
            <person name="Chaisiri K."/>
            <person name="Xia D."/>
            <person name="Armstrong S.D."/>
            <person name="Fang Y."/>
            <person name="Donnelly M.J."/>
            <person name="Kadowaki T."/>
            <person name="McGarry J.W."/>
            <person name="Darby A.C."/>
            <person name="Makepeace B.L."/>
        </authorList>
    </citation>
    <scope>NUCLEOTIDE SEQUENCE [LARGE SCALE GENOMIC DNA]</scope>
    <source>
        <strain evidence="4">UoL-WK</strain>
    </source>
</reference>
<keyword evidence="5" id="KW-1185">Reference proteome</keyword>
<dbReference type="STRING" id="1965070.A0A443RNQ4"/>
<feature type="region of interest" description="Disordered" evidence="3">
    <location>
        <begin position="159"/>
        <end position="212"/>
    </location>
</feature>
<evidence type="ECO:0000313" key="5">
    <source>
        <dbReference type="Proteomes" id="UP000285301"/>
    </source>
</evidence>
<evidence type="ECO:0000256" key="3">
    <source>
        <dbReference type="SAM" id="MobiDB-lite"/>
    </source>
</evidence>
<gene>
    <name evidence="4" type="ORF">B4U79_05236</name>
</gene>
<dbReference type="EMBL" id="NCKU01000153">
    <property type="protein sequence ID" value="RWS16900.1"/>
    <property type="molecule type" value="Genomic_DNA"/>
</dbReference>
<dbReference type="PANTHER" id="PTHR21531">
    <property type="entry name" value="LOW-TEMPERATURE VIABILITY PROTEIN LTV1-RELATED"/>
    <property type="match status" value="1"/>
</dbReference>
<name>A0A443RNQ4_9ACAR</name>
<accession>A0A443RNQ4</accession>
<feature type="compositionally biased region" description="Acidic residues" evidence="3">
    <location>
        <begin position="172"/>
        <end position="191"/>
    </location>
</feature>
<dbReference type="Proteomes" id="UP000285301">
    <property type="component" value="Unassembled WGS sequence"/>
</dbReference>
<dbReference type="OrthoDB" id="5852896at2759"/>
<dbReference type="Pfam" id="PF04180">
    <property type="entry name" value="LTV"/>
    <property type="match status" value="2"/>
</dbReference>
<organism evidence="4 5">
    <name type="scientific">Dinothrombium tinctorium</name>
    <dbReference type="NCBI Taxonomy" id="1965070"/>
    <lineage>
        <taxon>Eukaryota</taxon>
        <taxon>Metazoa</taxon>
        <taxon>Ecdysozoa</taxon>
        <taxon>Arthropoda</taxon>
        <taxon>Chelicerata</taxon>
        <taxon>Arachnida</taxon>
        <taxon>Acari</taxon>
        <taxon>Acariformes</taxon>
        <taxon>Trombidiformes</taxon>
        <taxon>Prostigmata</taxon>
        <taxon>Anystina</taxon>
        <taxon>Parasitengona</taxon>
        <taxon>Trombidioidea</taxon>
        <taxon>Trombidiidae</taxon>
        <taxon>Dinothrombium</taxon>
    </lineage>
</organism>
<comment type="caution">
    <text evidence="4">The sequence shown here is derived from an EMBL/GenBank/DDBJ whole genome shotgun (WGS) entry which is preliminary data.</text>
</comment>
<dbReference type="PANTHER" id="PTHR21531:SF0">
    <property type="entry name" value="PROTEIN LTV1 HOMOLOG"/>
    <property type="match status" value="1"/>
</dbReference>
<feature type="region of interest" description="Disordered" evidence="3">
    <location>
        <begin position="397"/>
        <end position="435"/>
    </location>
</feature>